<evidence type="ECO:0000256" key="6">
    <source>
        <dbReference type="HAMAP-Rule" id="MF_01365"/>
    </source>
</evidence>
<dbReference type="EMBL" id="JADKPO010000047">
    <property type="protein sequence ID" value="MBF4770370.1"/>
    <property type="molecule type" value="Genomic_DNA"/>
</dbReference>
<evidence type="ECO:0000259" key="9">
    <source>
        <dbReference type="Pfam" id="PF00347"/>
    </source>
</evidence>
<protein>
    <recommendedName>
        <fullName evidence="6">Large ribosomal subunit protein uL6</fullName>
    </recommendedName>
</protein>
<dbReference type="InterPro" id="IPR002358">
    <property type="entry name" value="Ribosomal_uL6_CS"/>
</dbReference>
<evidence type="ECO:0000256" key="3">
    <source>
        <dbReference type="ARBA" id="ARBA00022884"/>
    </source>
</evidence>
<dbReference type="AlphaFoldDB" id="A0A930YRB2"/>
<dbReference type="RefSeq" id="WP_194698514.1">
    <property type="nucleotide sequence ID" value="NZ_JADKPO010000047.1"/>
</dbReference>
<dbReference type="Proteomes" id="UP000660668">
    <property type="component" value="Unassembled WGS sequence"/>
</dbReference>
<dbReference type="PROSITE" id="PS00525">
    <property type="entry name" value="RIBOSOMAL_L6_1"/>
    <property type="match status" value="1"/>
</dbReference>
<evidence type="ECO:0000256" key="5">
    <source>
        <dbReference type="ARBA" id="ARBA00023274"/>
    </source>
</evidence>
<dbReference type="GO" id="GO:0002181">
    <property type="term" value="P:cytoplasmic translation"/>
    <property type="evidence" value="ECO:0007669"/>
    <property type="project" value="TreeGrafter"/>
</dbReference>
<reference evidence="10" key="1">
    <citation type="submission" date="2020-11" db="EMBL/GenBank/DDBJ databases">
        <title>Nocardioides cynanchi sp. nov., isolated from soil of rhizosphere of Cynanchum wilfordii.</title>
        <authorList>
            <person name="Lee J.-S."/>
            <person name="Suh M.K."/>
            <person name="Kim J.-S."/>
        </authorList>
    </citation>
    <scope>NUCLEOTIDE SEQUENCE</scope>
    <source>
        <strain evidence="10">KCTC 19276</strain>
    </source>
</reference>
<dbReference type="HAMAP" id="MF_01365_B">
    <property type="entry name" value="Ribosomal_uL6_B"/>
    <property type="match status" value="1"/>
</dbReference>
<dbReference type="InterPro" id="IPR020040">
    <property type="entry name" value="Ribosomal_uL6_a/b-dom"/>
</dbReference>
<dbReference type="PIRSF" id="PIRSF002162">
    <property type="entry name" value="Ribosomal_L6"/>
    <property type="match status" value="1"/>
</dbReference>
<dbReference type="FunFam" id="3.90.930.12:FF:000002">
    <property type="entry name" value="50S ribosomal protein L6"/>
    <property type="match status" value="1"/>
</dbReference>
<dbReference type="Gene3D" id="3.90.930.12">
    <property type="entry name" value="Ribosomal protein L6, alpha-beta domain"/>
    <property type="match status" value="2"/>
</dbReference>
<dbReference type="PRINTS" id="PR00059">
    <property type="entry name" value="RIBOSOMALL6"/>
</dbReference>
<comment type="caution">
    <text evidence="10">The sequence shown here is derived from an EMBL/GenBank/DDBJ whole genome shotgun (WGS) entry which is preliminary data.</text>
</comment>
<feature type="domain" description="Large ribosomal subunit protein uL6 alpha-beta" evidence="9">
    <location>
        <begin position="11"/>
        <end position="82"/>
    </location>
</feature>
<dbReference type="NCBIfam" id="TIGR03654">
    <property type="entry name" value="L6_bact"/>
    <property type="match status" value="1"/>
</dbReference>
<dbReference type="FunFam" id="3.90.930.12:FF:000001">
    <property type="entry name" value="50S ribosomal protein L6"/>
    <property type="match status" value="1"/>
</dbReference>
<dbReference type="GO" id="GO:0019843">
    <property type="term" value="F:rRNA binding"/>
    <property type="evidence" value="ECO:0007669"/>
    <property type="project" value="UniProtKB-UniRule"/>
</dbReference>
<evidence type="ECO:0000256" key="7">
    <source>
        <dbReference type="RuleBase" id="RU003869"/>
    </source>
</evidence>
<keyword evidence="11" id="KW-1185">Reference proteome</keyword>
<feature type="domain" description="Large ribosomal subunit protein uL6 alpha-beta" evidence="9">
    <location>
        <begin position="90"/>
        <end position="165"/>
    </location>
</feature>
<organism evidence="10 11">
    <name type="scientific">Nocardioides agariphilus</name>
    <dbReference type="NCBI Taxonomy" id="433664"/>
    <lineage>
        <taxon>Bacteria</taxon>
        <taxon>Bacillati</taxon>
        <taxon>Actinomycetota</taxon>
        <taxon>Actinomycetes</taxon>
        <taxon>Propionibacteriales</taxon>
        <taxon>Nocardioidaceae</taxon>
        <taxon>Nocardioides</taxon>
    </lineage>
</organism>
<dbReference type="GO" id="GO:0003735">
    <property type="term" value="F:structural constituent of ribosome"/>
    <property type="evidence" value="ECO:0007669"/>
    <property type="project" value="UniProtKB-UniRule"/>
</dbReference>
<evidence type="ECO:0000256" key="4">
    <source>
        <dbReference type="ARBA" id="ARBA00022980"/>
    </source>
</evidence>
<dbReference type="Pfam" id="PF00347">
    <property type="entry name" value="Ribosomal_L6"/>
    <property type="match status" value="2"/>
</dbReference>
<dbReference type="PANTHER" id="PTHR11655:SF14">
    <property type="entry name" value="LARGE RIBOSOMAL SUBUNIT PROTEIN UL6M"/>
    <property type="match status" value="1"/>
</dbReference>
<comment type="similarity">
    <text evidence="1 6 7">Belongs to the universal ribosomal protein uL6 family.</text>
</comment>
<evidence type="ECO:0000256" key="1">
    <source>
        <dbReference type="ARBA" id="ARBA00009356"/>
    </source>
</evidence>
<keyword evidence="5 6" id="KW-0687">Ribonucleoprotein</keyword>
<evidence type="ECO:0000313" key="11">
    <source>
        <dbReference type="Proteomes" id="UP000660668"/>
    </source>
</evidence>
<dbReference type="SUPFAM" id="SSF56053">
    <property type="entry name" value="Ribosomal protein L6"/>
    <property type="match status" value="2"/>
</dbReference>
<keyword evidence="4 6" id="KW-0689">Ribosomal protein</keyword>
<comment type="subunit">
    <text evidence="6">Part of the 50S ribosomal subunit.</text>
</comment>
<dbReference type="InterPro" id="IPR000702">
    <property type="entry name" value="Ribosomal_uL6-like"/>
</dbReference>
<keyword evidence="2 6" id="KW-0699">rRNA-binding</keyword>
<keyword evidence="3 6" id="KW-0694">RNA-binding</keyword>
<dbReference type="PANTHER" id="PTHR11655">
    <property type="entry name" value="60S/50S RIBOSOMAL PROTEIN L6/L9"/>
    <property type="match status" value="1"/>
</dbReference>
<dbReference type="InterPro" id="IPR019906">
    <property type="entry name" value="Ribosomal_uL6_bac-type"/>
</dbReference>
<evidence type="ECO:0000256" key="8">
    <source>
        <dbReference type="RuleBase" id="RU003870"/>
    </source>
</evidence>
<name>A0A930YRB2_9ACTN</name>
<dbReference type="GO" id="GO:0022625">
    <property type="term" value="C:cytosolic large ribosomal subunit"/>
    <property type="evidence" value="ECO:0007669"/>
    <property type="project" value="UniProtKB-UniRule"/>
</dbReference>
<proteinExistence type="inferred from homology"/>
<evidence type="ECO:0000256" key="2">
    <source>
        <dbReference type="ARBA" id="ARBA00022730"/>
    </source>
</evidence>
<evidence type="ECO:0000313" key="10">
    <source>
        <dbReference type="EMBL" id="MBF4770370.1"/>
    </source>
</evidence>
<accession>A0A930YRB2</accession>
<sequence>MSRIGKLPIEVPSGVDVAIDDQLVTVKGPKGTLSHSIAAPITIEKTDGVLEVKRPDDERNSRALHGLTRTLINNMVVGVTDGYEKKLEIVGVGYRVLSKGPTQLEFQLGYSHSITFNAPEGITFAVESATKLGVQGIDKQLVGETAAKIRKLRKPEPYKGKGVRYAGEQVRKKVGKAGK</sequence>
<dbReference type="InterPro" id="IPR036789">
    <property type="entry name" value="Ribosomal_uL6-like_a/b-dom_sf"/>
</dbReference>
<comment type="function">
    <text evidence="6 8">This protein binds to the 23S rRNA, and is important in its secondary structure. It is located near the subunit interface in the base of the L7/L12 stalk, and near the tRNA binding site of the peptidyltransferase center.</text>
</comment>
<gene>
    <name evidence="6 10" type="primary">rplF</name>
    <name evidence="10" type="ORF">ISU10_21555</name>
</gene>